<evidence type="ECO:0000259" key="7">
    <source>
        <dbReference type="Pfam" id="PF13193"/>
    </source>
</evidence>
<dbReference type="Gene3D" id="3.40.50.12780">
    <property type="entry name" value="N-terminal domain of ligase-like"/>
    <property type="match status" value="1"/>
</dbReference>
<dbReference type="Pfam" id="PF00501">
    <property type="entry name" value="AMP-binding"/>
    <property type="match status" value="1"/>
</dbReference>
<dbReference type="NCBIfam" id="NF004837">
    <property type="entry name" value="PRK06187.1"/>
    <property type="match status" value="1"/>
</dbReference>
<protein>
    <recommendedName>
        <fullName evidence="5">3-methylmercaptopropionyl-CoA ligase</fullName>
        <ecNumber evidence="4">6.2.1.44</ecNumber>
    </recommendedName>
</protein>
<feature type="domain" description="AMP-binding enzyme C-terminal" evidence="7">
    <location>
        <begin position="429"/>
        <end position="504"/>
    </location>
</feature>
<dbReference type="FunFam" id="3.30.300.30:FF:000008">
    <property type="entry name" value="2,3-dihydroxybenzoate-AMP ligase"/>
    <property type="match status" value="1"/>
</dbReference>
<dbReference type="STRING" id="144026.SAMN04488568_101176"/>
<dbReference type="SUPFAM" id="SSF56801">
    <property type="entry name" value="Acetyl-CoA synthetase-like"/>
    <property type="match status" value="1"/>
</dbReference>
<dbReference type="InterPro" id="IPR042099">
    <property type="entry name" value="ANL_N_sf"/>
</dbReference>
<dbReference type="GO" id="GO:0031956">
    <property type="term" value="F:medium-chain fatty acid-CoA ligase activity"/>
    <property type="evidence" value="ECO:0007669"/>
    <property type="project" value="TreeGrafter"/>
</dbReference>
<dbReference type="EMBL" id="FNHG01000001">
    <property type="protein sequence ID" value="SDL64465.1"/>
    <property type="molecule type" value="Genomic_DNA"/>
</dbReference>
<comment type="catalytic activity">
    <reaction evidence="3">
        <text>3-(methylsulfanyl)propanoate + ATP + CoA = 3-(methylsulfanyl)propanoyl-CoA + AMP + diphosphate</text>
        <dbReference type="Rhea" id="RHEA:43052"/>
        <dbReference type="ChEBI" id="CHEBI:30616"/>
        <dbReference type="ChEBI" id="CHEBI:33019"/>
        <dbReference type="ChEBI" id="CHEBI:49016"/>
        <dbReference type="ChEBI" id="CHEBI:57287"/>
        <dbReference type="ChEBI" id="CHEBI:82815"/>
        <dbReference type="ChEBI" id="CHEBI:456215"/>
        <dbReference type="EC" id="6.2.1.44"/>
    </reaction>
    <physiologicalReaction direction="left-to-right" evidence="3">
        <dbReference type="Rhea" id="RHEA:43053"/>
    </physiologicalReaction>
</comment>
<dbReference type="EC" id="6.2.1.44" evidence="4"/>
<dbReference type="Pfam" id="PF13193">
    <property type="entry name" value="AMP-binding_C"/>
    <property type="match status" value="1"/>
</dbReference>
<dbReference type="PROSITE" id="PS00455">
    <property type="entry name" value="AMP_BINDING"/>
    <property type="match status" value="1"/>
</dbReference>
<keyword evidence="2" id="KW-0436">Ligase</keyword>
<dbReference type="AlphaFoldDB" id="A0A1G9LSL1"/>
<accession>A0A1G9LSL1</accession>
<evidence type="ECO:0000256" key="3">
    <source>
        <dbReference type="ARBA" id="ARBA00051915"/>
    </source>
</evidence>
<dbReference type="InterPro" id="IPR025110">
    <property type="entry name" value="AMP-bd_C"/>
</dbReference>
<evidence type="ECO:0000256" key="5">
    <source>
        <dbReference type="ARBA" id="ARBA00067668"/>
    </source>
</evidence>
<evidence type="ECO:0000313" key="9">
    <source>
        <dbReference type="Proteomes" id="UP000199759"/>
    </source>
</evidence>
<dbReference type="GO" id="GO:0006631">
    <property type="term" value="P:fatty acid metabolic process"/>
    <property type="evidence" value="ECO:0007669"/>
    <property type="project" value="TreeGrafter"/>
</dbReference>
<organism evidence="8 9">
    <name type="scientific">Maricaulis salignorans</name>
    <dbReference type="NCBI Taxonomy" id="144026"/>
    <lineage>
        <taxon>Bacteria</taxon>
        <taxon>Pseudomonadati</taxon>
        <taxon>Pseudomonadota</taxon>
        <taxon>Alphaproteobacteria</taxon>
        <taxon>Maricaulales</taxon>
        <taxon>Maricaulaceae</taxon>
        <taxon>Maricaulis</taxon>
    </lineage>
</organism>
<sequence>MTADSHHTIDHIVAHNVATTPDAPAITFEDRTLSYRELDARTSALADSLTQLGARKGDLIAFIGRNRPEHFEVIIAASKAGLIAVGLNWRLSERELAEQLADCGPFAVFTTTAARPTLDAACTGLSAEAKIITFGETGPLGHEGLVAHGNAESVPSRSSPEDLCMIWYTSGTTGRAKGVTFTHQSLWSIFPGAGAEWRVSRDSTSLVCMPTFHTAGVGWGLITLSFGGRIVIVDEFIPSELVDLMMRLRVTNSVFAPIMLEQIVSELEGRGLPPLPDLRAILYGASSITEPVLARVVEALDCELIQGYGLTEVNGTISILRSEEHTLTGERRKYLRSAGVAVPWGELKVVDPETGTELPSGEVGEIWGKSPGMMTGYWNKPEESLEALTPDGWLRTGDAGYIDSEGFLFLTDRVKDMIITGGENVYPIEIEHLIAAHPAVSEVAIVGVPDKKWGETIKAVVALKPGAHVTEQELIALTRAELASYKCPTSVDFVDSLPRNASGKILKRVIRDAYWTGHDRRIG</sequence>
<gene>
    <name evidence="8" type="ORF">SAMN04488568_101176</name>
</gene>
<evidence type="ECO:0000313" key="8">
    <source>
        <dbReference type="EMBL" id="SDL64465.1"/>
    </source>
</evidence>
<name>A0A1G9LSL1_9PROT</name>
<dbReference type="RefSeq" id="WP_091765317.1">
    <property type="nucleotide sequence ID" value="NZ_FNHG01000001.1"/>
</dbReference>
<dbReference type="PANTHER" id="PTHR43201">
    <property type="entry name" value="ACYL-COA SYNTHETASE"/>
    <property type="match status" value="1"/>
</dbReference>
<dbReference type="Proteomes" id="UP000199759">
    <property type="component" value="Unassembled WGS sequence"/>
</dbReference>
<evidence type="ECO:0000256" key="1">
    <source>
        <dbReference type="ARBA" id="ARBA00006432"/>
    </source>
</evidence>
<comment type="similarity">
    <text evidence="1">Belongs to the ATP-dependent AMP-binding enzyme family.</text>
</comment>
<dbReference type="PANTHER" id="PTHR43201:SF32">
    <property type="entry name" value="2-SUCCINYLBENZOATE--COA LIGASE, CHLOROPLASTIC_PEROXISOMAL"/>
    <property type="match status" value="1"/>
</dbReference>
<evidence type="ECO:0000256" key="4">
    <source>
        <dbReference type="ARBA" id="ARBA00066616"/>
    </source>
</evidence>
<dbReference type="InterPro" id="IPR020845">
    <property type="entry name" value="AMP-binding_CS"/>
</dbReference>
<dbReference type="OrthoDB" id="6187882at2"/>
<evidence type="ECO:0000256" key="2">
    <source>
        <dbReference type="ARBA" id="ARBA00022598"/>
    </source>
</evidence>
<evidence type="ECO:0000259" key="6">
    <source>
        <dbReference type="Pfam" id="PF00501"/>
    </source>
</evidence>
<dbReference type="InterPro" id="IPR045851">
    <property type="entry name" value="AMP-bd_C_sf"/>
</dbReference>
<feature type="domain" description="AMP-dependent synthetase/ligase" evidence="6">
    <location>
        <begin position="14"/>
        <end position="378"/>
    </location>
</feature>
<dbReference type="Gene3D" id="3.30.300.30">
    <property type="match status" value="1"/>
</dbReference>
<keyword evidence="9" id="KW-1185">Reference proteome</keyword>
<reference evidence="8 9" key="1">
    <citation type="submission" date="2016-10" db="EMBL/GenBank/DDBJ databases">
        <authorList>
            <person name="de Groot N.N."/>
        </authorList>
    </citation>
    <scope>NUCLEOTIDE SEQUENCE [LARGE SCALE GENOMIC DNA]</scope>
    <source>
        <strain evidence="8 9">DSM 16077</strain>
    </source>
</reference>
<proteinExistence type="inferred from homology"/>
<dbReference type="InterPro" id="IPR000873">
    <property type="entry name" value="AMP-dep_synth/lig_dom"/>
</dbReference>